<dbReference type="CDD" id="cd06848">
    <property type="entry name" value="GCS_H"/>
    <property type="match status" value="1"/>
</dbReference>
<comment type="similarity">
    <text evidence="1 3">Belongs to the GcvH family.</text>
</comment>
<dbReference type="Gene3D" id="2.40.50.100">
    <property type="match status" value="1"/>
</dbReference>
<evidence type="ECO:0000256" key="1">
    <source>
        <dbReference type="ARBA" id="ARBA00009249"/>
    </source>
</evidence>
<dbReference type="InterPro" id="IPR000089">
    <property type="entry name" value="Biotin_lipoyl"/>
</dbReference>
<dbReference type="GO" id="GO:0009249">
    <property type="term" value="P:protein lipoylation"/>
    <property type="evidence" value="ECO:0007669"/>
    <property type="project" value="TreeGrafter"/>
</dbReference>
<organism evidence="6 7">
    <name type="scientific">Falsiroseomonas bella</name>
    <dbReference type="NCBI Taxonomy" id="2184016"/>
    <lineage>
        <taxon>Bacteria</taxon>
        <taxon>Pseudomonadati</taxon>
        <taxon>Pseudomonadota</taxon>
        <taxon>Alphaproteobacteria</taxon>
        <taxon>Acetobacterales</taxon>
        <taxon>Roseomonadaceae</taxon>
        <taxon>Falsiroseomonas</taxon>
    </lineage>
</organism>
<evidence type="ECO:0000313" key="6">
    <source>
        <dbReference type="EMBL" id="PWS39139.1"/>
    </source>
</evidence>
<dbReference type="InterPro" id="IPR003016">
    <property type="entry name" value="2-oxoA_DH_lipoyl-BS"/>
</dbReference>
<dbReference type="PROSITE" id="PS50968">
    <property type="entry name" value="BIOTINYL_LIPOYL"/>
    <property type="match status" value="1"/>
</dbReference>
<dbReference type="GO" id="GO:0005829">
    <property type="term" value="C:cytosol"/>
    <property type="evidence" value="ECO:0007669"/>
    <property type="project" value="TreeGrafter"/>
</dbReference>
<evidence type="ECO:0000256" key="3">
    <source>
        <dbReference type="HAMAP-Rule" id="MF_00272"/>
    </source>
</evidence>
<dbReference type="OrthoDB" id="9796712at2"/>
<protein>
    <recommendedName>
        <fullName evidence="3">Glycine cleavage system H protein</fullName>
    </recommendedName>
</protein>
<gene>
    <name evidence="3 6" type="primary">gcvH</name>
    <name evidence="6" type="ORF">DFH01_07850</name>
</gene>
<evidence type="ECO:0000256" key="4">
    <source>
        <dbReference type="PIRSR" id="PIRSR617453-50"/>
    </source>
</evidence>
<sequence length="125" mass="12994">MAELRFTKDHEWIRLEGDIATVGITDHAQNALGDVVFVDLPEAGREVTEGESVAVVESVKAASDVYAPVAGKVAESNAALSENPGLINSDPTGQGWFFKLEGVDAAAVAGLMDEAGYAAFVESAA</sequence>
<dbReference type="InterPro" id="IPR011053">
    <property type="entry name" value="Single_hybrid_motif"/>
</dbReference>
<comment type="caution">
    <text evidence="6">The sequence shown here is derived from an EMBL/GenBank/DDBJ whole genome shotgun (WGS) entry which is preliminary data.</text>
</comment>
<name>A0A317FME8_9PROT</name>
<dbReference type="PROSITE" id="PS00189">
    <property type="entry name" value="LIPOYL"/>
    <property type="match status" value="1"/>
</dbReference>
<dbReference type="InterPro" id="IPR002930">
    <property type="entry name" value="GCV_H"/>
</dbReference>
<keyword evidence="2 3" id="KW-0450">Lipoyl</keyword>
<evidence type="ECO:0000313" key="7">
    <source>
        <dbReference type="Proteomes" id="UP000245765"/>
    </source>
</evidence>
<dbReference type="PANTHER" id="PTHR11715:SF3">
    <property type="entry name" value="GLYCINE CLEAVAGE SYSTEM H PROTEIN-RELATED"/>
    <property type="match status" value="1"/>
</dbReference>
<dbReference type="GO" id="GO:0019464">
    <property type="term" value="P:glycine decarboxylation via glycine cleavage system"/>
    <property type="evidence" value="ECO:0007669"/>
    <property type="project" value="UniProtKB-UniRule"/>
</dbReference>
<proteinExistence type="inferred from homology"/>
<keyword evidence="7" id="KW-1185">Reference proteome</keyword>
<feature type="modified residue" description="N6-lipoyllysine" evidence="3 4">
    <location>
        <position position="60"/>
    </location>
</feature>
<comment type="cofactor">
    <cofactor evidence="3">
        <name>(R)-lipoate</name>
        <dbReference type="ChEBI" id="CHEBI:83088"/>
    </cofactor>
    <text evidence="3">Binds 1 lipoyl cofactor covalently.</text>
</comment>
<dbReference type="InterPro" id="IPR033753">
    <property type="entry name" value="GCV_H/Fam206"/>
</dbReference>
<dbReference type="HAMAP" id="MF_00272">
    <property type="entry name" value="GcvH"/>
    <property type="match status" value="1"/>
</dbReference>
<feature type="domain" description="Lipoyl-binding" evidence="5">
    <location>
        <begin position="19"/>
        <end position="101"/>
    </location>
</feature>
<dbReference type="GO" id="GO:0005960">
    <property type="term" value="C:glycine cleavage complex"/>
    <property type="evidence" value="ECO:0007669"/>
    <property type="project" value="InterPro"/>
</dbReference>
<dbReference type="Pfam" id="PF01597">
    <property type="entry name" value="GCV_H"/>
    <property type="match status" value="1"/>
</dbReference>
<dbReference type="RefSeq" id="WP_109869760.1">
    <property type="nucleotide sequence ID" value="NZ_QGNA01000001.1"/>
</dbReference>
<dbReference type="SUPFAM" id="SSF51230">
    <property type="entry name" value="Single hybrid motif"/>
    <property type="match status" value="1"/>
</dbReference>
<evidence type="ECO:0000259" key="5">
    <source>
        <dbReference type="PROSITE" id="PS50968"/>
    </source>
</evidence>
<dbReference type="PANTHER" id="PTHR11715">
    <property type="entry name" value="GLYCINE CLEAVAGE SYSTEM H PROTEIN"/>
    <property type="match status" value="1"/>
</dbReference>
<dbReference type="NCBIfam" id="NF002270">
    <property type="entry name" value="PRK01202.1"/>
    <property type="match status" value="1"/>
</dbReference>
<accession>A0A317FME8</accession>
<comment type="function">
    <text evidence="3">The glycine cleavage system catalyzes the degradation of glycine. The H protein shuttles the methylamine group of glycine from the P protein to the T protein.</text>
</comment>
<comment type="subunit">
    <text evidence="3">The glycine cleavage system is composed of four proteins: P, T, L and H.</text>
</comment>
<dbReference type="NCBIfam" id="TIGR00527">
    <property type="entry name" value="gcvH"/>
    <property type="match status" value="1"/>
</dbReference>
<dbReference type="AlphaFoldDB" id="A0A317FME8"/>
<reference evidence="7" key="1">
    <citation type="submission" date="2018-05" db="EMBL/GenBank/DDBJ databases">
        <authorList>
            <person name="Du Z."/>
            <person name="Wang X."/>
        </authorList>
    </citation>
    <scope>NUCLEOTIDE SEQUENCE [LARGE SCALE GENOMIC DNA]</scope>
    <source>
        <strain evidence="7">CQN31</strain>
    </source>
</reference>
<dbReference type="InterPro" id="IPR017453">
    <property type="entry name" value="GCV_H_sub"/>
</dbReference>
<dbReference type="Proteomes" id="UP000245765">
    <property type="component" value="Unassembled WGS sequence"/>
</dbReference>
<evidence type="ECO:0000256" key="2">
    <source>
        <dbReference type="ARBA" id="ARBA00022823"/>
    </source>
</evidence>
<dbReference type="EMBL" id="QGNA01000001">
    <property type="protein sequence ID" value="PWS39139.1"/>
    <property type="molecule type" value="Genomic_DNA"/>
</dbReference>